<feature type="non-terminal residue" evidence="7">
    <location>
        <position position="264"/>
    </location>
</feature>
<keyword evidence="3" id="KW-0997">Cell inner membrane</keyword>
<reference evidence="7" key="1">
    <citation type="journal article" date="2015" name="Nature">
        <title>Complex archaea that bridge the gap between prokaryotes and eukaryotes.</title>
        <authorList>
            <person name="Spang A."/>
            <person name="Saw J.H."/>
            <person name="Jorgensen S.L."/>
            <person name="Zaremba-Niedzwiedzka K."/>
            <person name="Martijn J."/>
            <person name="Lind A.E."/>
            <person name="van Eijk R."/>
            <person name="Schleper C."/>
            <person name="Guy L."/>
            <person name="Ettema T.J."/>
        </authorList>
    </citation>
    <scope>NUCLEOTIDE SEQUENCE</scope>
</reference>
<evidence type="ECO:0000313" key="7">
    <source>
        <dbReference type="EMBL" id="KKL76213.1"/>
    </source>
</evidence>
<evidence type="ECO:0008006" key="8">
    <source>
        <dbReference type="Google" id="ProtNLM"/>
    </source>
</evidence>
<sequence>MPRSGSKDKLTNLAIRAILGLALAVPYRRRVPMMGWIVAHVVAPVAGWRRRIRANLAHVCPDMDPAEIRRLLRAVPDNAGRSLIEIYSGRDFTDRLADTPLTGPGLDALRAARDDGRPVILVTGHFGNYDAPRAALSARGFPLAALYREMRNPYFNAHYVRAMETIAKPAFPATRRGLLGFVGHLRAGGTVGILIDVHAGSGAHVTYFGKIAPTATSVAEWALKYRAEVIPIYGVRQPDGLSFDIVLDHPVPLTDPLTITQALN</sequence>
<protein>
    <recommendedName>
        <fullName evidence="8">Lauroyl acyltransferase</fullName>
    </recommendedName>
</protein>
<dbReference type="Pfam" id="PF03279">
    <property type="entry name" value="Lip_A_acyltrans"/>
    <property type="match status" value="1"/>
</dbReference>
<comment type="subcellular location">
    <subcellularLocation>
        <location evidence="1">Cell inner membrane</location>
    </subcellularLocation>
</comment>
<dbReference type="CDD" id="cd07984">
    <property type="entry name" value="LPLAT_LABLAT-like"/>
    <property type="match status" value="1"/>
</dbReference>
<dbReference type="GO" id="GO:0005886">
    <property type="term" value="C:plasma membrane"/>
    <property type="evidence" value="ECO:0007669"/>
    <property type="project" value="UniProtKB-SubCell"/>
</dbReference>
<dbReference type="PANTHER" id="PTHR30606:SF10">
    <property type="entry name" value="PHOSPHATIDYLINOSITOL MANNOSIDE ACYLTRANSFERASE"/>
    <property type="match status" value="1"/>
</dbReference>
<dbReference type="GO" id="GO:1901137">
    <property type="term" value="P:carbohydrate derivative biosynthetic process"/>
    <property type="evidence" value="ECO:0007669"/>
    <property type="project" value="UniProtKB-ARBA"/>
</dbReference>
<evidence type="ECO:0000256" key="6">
    <source>
        <dbReference type="ARBA" id="ARBA00023315"/>
    </source>
</evidence>
<dbReference type="GO" id="GO:0016746">
    <property type="term" value="F:acyltransferase activity"/>
    <property type="evidence" value="ECO:0007669"/>
    <property type="project" value="UniProtKB-KW"/>
</dbReference>
<name>A0A0F9EQ09_9ZZZZ</name>
<keyword evidence="2" id="KW-1003">Cell membrane</keyword>
<dbReference type="EMBL" id="LAZR01024121">
    <property type="protein sequence ID" value="KKL76213.1"/>
    <property type="molecule type" value="Genomic_DNA"/>
</dbReference>
<keyword evidence="6" id="KW-0012">Acyltransferase</keyword>
<proteinExistence type="predicted"/>
<comment type="caution">
    <text evidence="7">The sequence shown here is derived from an EMBL/GenBank/DDBJ whole genome shotgun (WGS) entry which is preliminary data.</text>
</comment>
<dbReference type="AlphaFoldDB" id="A0A0F9EQ09"/>
<gene>
    <name evidence="7" type="ORF">LCGC14_2047160</name>
</gene>
<organism evidence="7">
    <name type="scientific">marine sediment metagenome</name>
    <dbReference type="NCBI Taxonomy" id="412755"/>
    <lineage>
        <taxon>unclassified sequences</taxon>
        <taxon>metagenomes</taxon>
        <taxon>ecological metagenomes</taxon>
    </lineage>
</organism>
<evidence type="ECO:0000256" key="4">
    <source>
        <dbReference type="ARBA" id="ARBA00022679"/>
    </source>
</evidence>
<evidence type="ECO:0000256" key="2">
    <source>
        <dbReference type="ARBA" id="ARBA00022475"/>
    </source>
</evidence>
<evidence type="ECO:0000256" key="5">
    <source>
        <dbReference type="ARBA" id="ARBA00023136"/>
    </source>
</evidence>
<dbReference type="InterPro" id="IPR004960">
    <property type="entry name" value="LipA_acyltrans"/>
</dbReference>
<dbReference type="GO" id="GO:0008610">
    <property type="term" value="P:lipid biosynthetic process"/>
    <property type="evidence" value="ECO:0007669"/>
    <property type="project" value="UniProtKB-ARBA"/>
</dbReference>
<dbReference type="PANTHER" id="PTHR30606">
    <property type="entry name" value="LIPID A BIOSYNTHESIS LAUROYL ACYLTRANSFERASE"/>
    <property type="match status" value="1"/>
</dbReference>
<evidence type="ECO:0000256" key="3">
    <source>
        <dbReference type="ARBA" id="ARBA00022519"/>
    </source>
</evidence>
<evidence type="ECO:0000256" key="1">
    <source>
        <dbReference type="ARBA" id="ARBA00004533"/>
    </source>
</evidence>
<keyword evidence="5" id="KW-0472">Membrane</keyword>
<accession>A0A0F9EQ09</accession>
<keyword evidence="4" id="KW-0808">Transferase</keyword>